<feature type="region of interest" description="Disordered" evidence="1">
    <location>
        <begin position="182"/>
        <end position="209"/>
    </location>
</feature>
<comment type="caution">
    <text evidence="2">The sequence shown here is derived from an EMBL/GenBank/DDBJ whole genome shotgun (WGS) entry which is preliminary data.</text>
</comment>
<accession>A0A2P6MXE0</accession>
<dbReference type="AlphaFoldDB" id="A0A2P6MXE0"/>
<gene>
    <name evidence="2" type="ORF">PROFUN_15281</name>
</gene>
<proteinExistence type="predicted"/>
<dbReference type="Proteomes" id="UP000241769">
    <property type="component" value="Unassembled WGS sequence"/>
</dbReference>
<organism evidence="2 3">
    <name type="scientific">Planoprotostelium fungivorum</name>
    <dbReference type="NCBI Taxonomy" id="1890364"/>
    <lineage>
        <taxon>Eukaryota</taxon>
        <taxon>Amoebozoa</taxon>
        <taxon>Evosea</taxon>
        <taxon>Variosea</taxon>
        <taxon>Cavosteliida</taxon>
        <taxon>Cavosteliaceae</taxon>
        <taxon>Planoprotostelium</taxon>
    </lineage>
</organism>
<dbReference type="InParanoid" id="A0A2P6MXE0"/>
<sequence>MSISGGWSYYMSPILATGRVQNHSDTQTINQHELRRIEKVLSRVQVLHGTIPQTLCDLQLLSKHRLQEMFRLREAPRAIMACGIESITPLLEPTIFYRGHSYGGNYLPFTWHELPKGLRQGGTYTHGPLCNSGNAKGVPDSCTASFKLATEPFESPRETTKAVDEEDELSILRAQPLMYAPIEEEEGHDREESLRTLKEELSNKEKKSLDRLEKGRRCMTFFVDHHRAIVERLRVVQSLLEQPKGGMPSPRTR</sequence>
<reference evidence="2 3" key="1">
    <citation type="journal article" date="2018" name="Genome Biol. Evol.">
        <title>Multiple Roots of Fruiting Body Formation in Amoebozoa.</title>
        <authorList>
            <person name="Hillmann F."/>
            <person name="Forbes G."/>
            <person name="Novohradska S."/>
            <person name="Ferling I."/>
            <person name="Riege K."/>
            <person name="Groth M."/>
            <person name="Westermann M."/>
            <person name="Marz M."/>
            <person name="Spaller T."/>
            <person name="Winckler T."/>
            <person name="Schaap P."/>
            <person name="Glockner G."/>
        </authorList>
    </citation>
    <scope>NUCLEOTIDE SEQUENCE [LARGE SCALE GENOMIC DNA]</scope>
    <source>
        <strain evidence="2 3">Jena</strain>
    </source>
</reference>
<keyword evidence="3" id="KW-1185">Reference proteome</keyword>
<evidence type="ECO:0000256" key="1">
    <source>
        <dbReference type="SAM" id="MobiDB-lite"/>
    </source>
</evidence>
<evidence type="ECO:0000313" key="3">
    <source>
        <dbReference type="Proteomes" id="UP000241769"/>
    </source>
</evidence>
<feature type="compositionally biased region" description="Basic and acidic residues" evidence="1">
    <location>
        <begin position="187"/>
        <end position="209"/>
    </location>
</feature>
<dbReference type="EMBL" id="MDYQ01000331">
    <property type="protein sequence ID" value="PRP76380.1"/>
    <property type="molecule type" value="Genomic_DNA"/>
</dbReference>
<evidence type="ECO:0000313" key="2">
    <source>
        <dbReference type="EMBL" id="PRP76380.1"/>
    </source>
</evidence>
<protein>
    <submittedName>
        <fullName evidence="2">Uncharacterized protein</fullName>
    </submittedName>
</protein>
<name>A0A2P6MXE0_9EUKA</name>